<dbReference type="Proteomes" id="UP000244073">
    <property type="component" value="Unassembled WGS sequence"/>
</dbReference>
<accession>A0A2T5M0Y4</accession>
<protein>
    <submittedName>
        <fullName evidence="1">Uncharacterized protein</fullName>
    </submittedName>
</protein>
<reference evidence="1 2" key="1">
    <citation type="journal article" date="2018" name="Proc. Natl. Acad. Sci. U.S.A.">
        <title>Linking secondary metabolites to gene clusters through genome sequencing of six diverse Aspergillus species.</title>
        <authorList>
            <person name="Kaerboelling I."/>
            <person name="Vesth T.C."/>
            <person name="Frisvad J.C."/>
            <person name="Nybo J.L."/>
            <person name="Theobald S."/>
            <person name="Kuo A."/>
            <person name="Bowyer P."/>
            <person name="Matsuda Y."/>
            <person name="Mondo S."/>
            <person name="Lyhne E.K."/>
            <person name="Kogle M.E."/>
            <person name="Clum A."/>
            <person name="Lipzen A."/>
            <person name="Salamov A."/>
            <person name="Ngan C.Y."/>
            <person name="Daum C."/>
            <person name="Chiniquy J."/>
            <person name="Barry K."/>
            <person name="LaButti K."/>
            <person name="Haridas S."/>
            <person name="Simmons B.A."/>
            <person name="Magnuson J.K."/>
            <person name="Mortensen U.H."/>
            <person name="Larsen T.O."/>
            <person name="Grigoriev I.V."/>
            <person name="Baker S.E."/>
            <person name="Andersen M.R."/>
        </authorList>
    </citation>
    <scope>NUCLEOTIDE SEQUENCE [LARGE SCALE GENOMIC DNA]</scope>
    <source>
        <strain evidence="1 2">IBT 24754</strain>
    </source>
</reference>
<name>A0A2T5M0Y4_9EURO</name>
<evidence type="ECO:0000313" key="2">
    <source>
        <dbReference type="Proteomes" id="UP000244073"/>
    </source>
</evidence>
<dbReference type="VEuPathDB" id="FungiDB:P175DRAFT_0531741"/>
<dbReference type="RefSeq" id="XP_040753583.1">
    <property type="nucleotide sequence ID" value="XM_040899897.1"/>
</dbReference>
<comment type="caution">
    <text evidence="1">The sequence shown here is derived from an EMBL/GenBank/DDBJ whole genome shotgun (WGS) entry which is preliminary data.</text>
</comment>
<sequence length="109" mass="11859">MDHSKSPPLSLPSCWYAPWNLDVLQESTIKSLLLSVVTVWGWGFTHMTSCSSPGTFGFSAITMRSPIASQHGPAAGWKRFGQFLDSSVAIHHPFLTSTTSLGFQNGAFL</sequence>
<organism evidence="1 2">
    <name type="scientific">Aspergillus ochraceoroseus IBT 24754</name>
    <dbReference type="NCBI Taxonomy" id="1392256"/>
    <lineage>
        <taxon>Eukaryota</taxon>
        <taxon>Fungi</taxon>
        <taxon>Dikarya</taxon>
        <taxon>Ascomycota</taxon>
        <taxon>Pezizomycotina</taxon>
        <taxon>Eurotiomycetes</taxon>
        <taxon>Eurotiomycetidae</taxon>
        <taxon>Eurotiales</taxon>
        <taxon>Aspergillaceae</taxon>
        <taxon>Aspergillus</taxon>
        <taxon>Aspergillus subgen. Nidulantes</taxon>
    </lineage>
</organism>
<dbReference type="EMBL" id="MSFN02000003">
    <property type="protein sequence ID" value="PTU22191.1"/>
    <property type="molecule type" value="Genomic_DNA"/>
</dbReference>
<dbReference type="AlphaFoldDB" id="A0A2T5M0Y4"/>
<dbReference type="GeneID" id="63816779"/>
<gene>
    <name evidence="1" type="ORF">P175DRAFT_0531741</name>
</gene>
<evidence type="ECO:0000313" key="1">
    <source>
        <dbReference type="EMBL" id="PTU22191.1"/>
    </source>
</evidence>
<proteinExistence type="predicted"/>